<protein>
    <submittedName>
        <fullName evidence="1">Uncharacterized protein</fullName>
    </submittedName>
</protein>
<sequence>MFLSLNPANIFSEIGRTNFFFSVYT</sequence>
<dbReference type="EMBL" id="GGEC01060144">
    <property type="protein sequence ID" value="MBX40628.1"/>
    <property type="molecule type" value="Transcribed_RNA"/>
</dbReference>
<evidence type="ECO:0000313" key="1">
    <source>
        <dbReference type="EMBL" id="MBX40628.1"/>
    </source>
</evidence>
<proteinExistence type="predicted"/>
<dbReference type="AlphaFoldDB" id="A0A2P2NDS5"/>
<reference evidence="1" key="1">
    <citation type="submission" date="2018-02" db="EMBL/GenBank/DDBJ databases">
        <title>Rhizophora mucronata_Transcriptome.</title>
        <authorList>
            <person name="Meera S.P."/>
            <person name="Sreeshan A."/>
            <person name="Augustine A."/>
        </authorList>
    </citation>
    <scope>NUCLEOTIDE SEQUENCE</scope>
    <source>
        <tissue evidence="1">Leaf</tissue>
    </source>
</reference>
<organism evidence="1">
    <name type="scientific">Rhizophora mucronata</name>
    <name type="common">Asiatic mangrove</name>
    <dbReference type="NCBI Taxonomy" id="61149"/>
    <lineage>
        <taxon>Eukaryota</taxon>
        <taxon>Viridiplantae</taxon>
        <taxon>Streptophyta</taxon>
        <taxon>Embryophyta</taxon>
        <taxon>Tracheophyta</taxon>
        <taxon>Spermatophyta</taxon>
        <taxon>Magnoliopsida</taxon>
        <taxon>eudicotyledons</taxon>
        <taxon>Gunneridae</taxon>
        <taxon>Pentapetalae</taxon>
        <taxon>rosids</taxon>
        <taxon>fabids</taxon>
        <taxon>Malpighiales</taxon>
        <taxon>Rhizophoraceae</taxon>
        <taxon>Rhizophora</taxon>
    </lineage>
</organism>
<name>A0A2P2NDS5_RHIMU</name>
<accession>A0A2P2NDS5</accession>